<keyword evidence="4" id="KW-0274">FAD</keyword>
<feature type="domain" description="Glucose-methanol-choline oxidoreductase N-terminal" evidence="5">
    <location>
        <begin position="4"/>
        <end position="103"/>
    </location>
</feature>
<evidence type="ECO:0000256" key="1">
    <source>
        <dbReference type="ARBA" id="ARBA00001974"/>
    </source>
</evidence>
<evidence type="ECO:0000313" key="7">
    <source>
        <dbReference type="Proteomes" id="UP000183656"/>
    </source>
</evidence>
<dbReference type="EMBL" id="FPBX01000080">
    <property type="protein sequence ID" value="SFV01535.1"/>
    <property type="molecule type" value="Genomic_DNA"/>
</dbReference>
<dbReference type="OrthoDB" id="9785276at2"/>
<evidence type="ECO:0000256" key="3">
    <source>
        <dbReference type="ARBA" id="ARBA00022630"/>
    </source>
</evidence>
<dbReference type="Gene3D" id="3.30.560.10">
    <property type="entry name" value="Glucose Oxidase, domain 3"/>
    <property type="match status" value="1"/>
</dbReference>
<dbReference type="Pfam" id="PF00732">
    <property type="entry name" value="GMC_oxred_N"/>
    <property type="match status" value="1"/>
</dbReference>
<dbReference type="AlphaFoldDB" id="A0A1I7KVU4"/>
<organism evidence="6 7">
    <name type="scientific">Paenacidovorax caeni</name>
    <dbReference type="NCBI Taxonomy" id="343013"/>
    <lineage>
        <taxon>Bacteria</taxon>
        <taxon>Pseudomonadati</taxon>
        <taxon>Pseudomonadota</taxon>
        <taxon>Betaproteobacteria</taxon>
        <taxon>Burkholderiales</taxon>
        <taxon>Comamonadaceae</taxon>
        <taxon>Paenacidovorax</taxon>
    </lineage>
</organism>
<name>A0A1I7KVU4_9BURK</name>
<keyword evidence="3" id="KW-0285">Flavoprotein</keyword>
<accession>A0A1I7KVU4</accession>
<keyword evidence="7" id="KW-1185">Reference proteome</keyword>
<dbReference type="InterPro" id="IPR036188">
    <property type="entry name" value="FAD/NAD-bd_sf"/>
</dbReference>
<proteinExistence type="inferred from homology"/>
<gene>
    <name evidence="6" type="ORF">SAMN04489707_10801</name>
</gene>
<dbReference type="Proteomes" id="UP000183656">
    <property type="component" value="Unassembled WGS sequence"/>
</dbReference>
<dbReference type="Gene3D" id="3.50.50.60">
    <property type="entry name" value="FAD/NAD(P)-binding domain"/>
    <property type="match status" value="1"/>
</dbReference>
<reference evidence="6 7" key="1">
    <citation type="submission" date="2016-10" db="EMBL/GenBank/DDBJ databases">
        <authorList>
            <person name="de Groot N.N."/>
        </authorList>
    </citation>
    <scope>NUCLEOTIDE SEQUENCE [LARGE SCALE GENOMIC DNA]</scope>
    <source>
        <strain evidence="6 7">R-24608</strain>
    </source>
</reference>
<comment type="cofactor">
    <cofactor evidence="1">
        <name>FAD</name>
        <dbReference type="ChEBI" id="CHEBI:57692"/>
    </cofactor>
</comment>
<evidence type="ECO:0000256" key="4">
    <source>
        <dbReference type="ARBA" id="ARBA00022827"/>
    </source>
</evidence>
<dbReference type="PANTHER" id="PTHR11552">
    <property type="entry name" value="GLUCOSE-METHANOL-CHOLINE GMC OXIDOREDUCTASE"/>
    <property type="match status" value="1"/>
</dbReference>
<dbReference type="GO" id="GO:0050660">
    <property type="term" value="F:flavin adenine dinucleotide binding"/>
    <property type="evidence" value="ECO:0007669"/>
    <property type="project" value="InterPro"/>
</dbReference>
<dbReference type="STRING" id="343013.SAMN04489707_10801"/>
<comment type="similarity">
    <text evidence="2">Belongs to the GMC oxidoreductase family.</text>
</comment>
<evidence type="ECO:0000259" key="5">
    <source>
        <dbReference type="Pfam" id="PF00732"/>
    </source>
</evidence>
<dbReference type="InterPro" id="IPR012132">
    <property type="entry name" value="GMC_OxRdtase"/>
</dbReference>
<dbReference type="PANTHER" id="PTHR11552:SF147">
    <property type="entry name" value="CHOLINE DEHYDROGENASE, MITOCHONDRIAL"/>
    <property type="match status" value="1"/>
</dbReference>
<evidence type="ECO:0000256" key="2">
    <source>
        <dbReference type="ARBA" id="ARBA00010790"/>
    </source>
</evidence>
<dbReference type="InterPro" id="IPR000172">
    <property type="entry name" value="GMC_OxRdtase_N"/>
</dbReference>
<dbReference type="GO" id="GO:0016614">
    <property type="term" value="F:oxidoreductase activity, acting on CH-OH group of donors"/>
    <property type="evidence" value="ECO:0007669"/>
    <property type="project" value="InterPro"/>
</dbReference>
<dbReference type="SUPFAM" id="SSF51905">
    <property type="entry name" value="FAD/NAD(P)-binding domain"/>
    <property type="match status" value="1"/>
</dbReference>
<evidence type="ECO:0000313" key="6">
    <source>
        <dbReference type="EMBL" id="SFV01535.1"/>
    </source>
</evidence>
<protein>
    <submittedName>
        <fullName evidence="6">GMC oxidoreductase</fullName>
    </submittedName>
</protein>
<sequence length="104" mass="10778">MQEFDYVVVGGGAAGCVVAGRLSEDPSVSVCLLEAGGPDSSAFIHAPLGFAATAPLKLFSWGYETVPQAGFNGRKGFQPRGKVMGGSSSINAMVYTRGNRNDYG</sequence>